<dbReference type="PANTHER" id="PTHR34047:SF10">
    <property type="entry name" value="GROUP II INTRON-ASSOCIATED OPEN READING FRAME"/>
    <property type="match status" value="1"/>
</dbReference>
<dbReference type="Pfam" id="PF13655">
    <property type="entry name" value="RVT_N"/>
    <property type="match status" value="1"/>
</dbReference>
<geneLocation type="mitochondrion" evidence="2"/>
<dbReference type="RefSeq" id="YP_009040977.1">
    <property type="nucleotide sequence ID" value="NC_024290.1"/>
</dbReference>
<evidence type="ECO:0000259" key="1">
    <source>
        <dbReference type="PROSITE" id="PS50878"/>
    </source>
</evidence>
<dbReference type="SUPFAM" id="SSF56672">
    <property type="entry name" value="DNA/RNA polymerases"/>
    <property type="match status" value="1"/>
</dbReference>
<dbReference type="InterPro" id="IPR000477">
    <property type="entry name" value="RT_dom"/>
</dbReference>
<dbReference type="InterPro" id="IPR051083">
    <property type="entry name" value="GrpII_Intron_Splice-Mob/Def"/>
</dbReference>
<dbReference type="Pfam" id="PF08388">
    <property type="entry name" value="GIIM"/>
    <property type="match status" value="1"/>
</dbReference>
<dbReference type="InterPro" id="IPR025960">
    <property type="entry name" value="RVT_N"/>
</dbReference>
<dbReference type="CDD" id="cd01651">
    <property type="entry name" value="RT_G2_intron"/>
    <property type="match status" value="1"/>
</dbReference>
<gene>
    <name evidence="2" type="primary">ORF533</name>
</gene>
<reference evidence="2" key="1">
    <citation type="journal article" date="2014" name="BMC Genomics">
        <title>Organellar genomes of the four-toothed moss, Tetraphis pellucida.</title>
        <authorList>
            <person name="Bell N.E."/>
            <person name="Boore J.L."/>
            <person name="Mishler B.D."/>
            <person name="Hyvonen J."/>
        </authorList>
    </citation>
    <scope>NUCLEOTIDE SEQUENCE</scope>
</reference>
<sequence>MSRFYIDTQTIPWEQIPWPKVEAVVFRLQTRIYQASRSNDMDKMRALQSRLIQNLHARLLAVRQVTRENQGRKDPDIYKEVVTSGSQKIEMARGLRLDGKATPIRRMRISKPREERPRKLGAGRSRFCCAFSVLRARKRKVNQARFAPGKCKAKKNLYFFFRTKLRAFLFFWPIPVIEDRAKQALAKMALETEWEARFEPNSYGSRPGRSCQDAIRAIFLAIRVKPKYVPNADISECFDRINHEAFLDKPKTLPSLAKQVKAWLKVDLMTELGNNPRYVETRNMGTCGVISPLLANIALHGMETALTEWSVGTYPKEPTPILVRYANDFVVLHQSREVIEQAQTFLREWLKCMGLELHSDKIQMVNTESGFQFIGFSINHIWKWGKVRTLITPSRESRRRFLEDIRRAIQFSKGKAAYQLIITLVPKIVGWGNYFKYSECNNIFRRLDHDIFQKIRAWVYRRHPTWGRDKIKQKYFPEKRSWFFQGRVYQDNWILYDSYTTAFGVRREYYLVKLSRIASHKHIEARQDKSAIKLQAA</sequence>
<dbReference type="InterPro" id="IPR013597">
    <property type="entry name" value="Mat_intron_G2"/>
</dbReference>
<protein>
    <submittedName>
        <fullName evidence="2">ORF533</fullName>
    </submittedName>
</protein>
<dbReference type="InterPro" id="IPR043502">
    <property type="entry name" value="DNA/RNA_pol_sf"/>
</dbReference>
<dbReference type="PANTHER" id="PTHR34047">
    <property type="entry name" value="NUCLEAR INTRON MATURASE 1, MITOCHONDRIAL-RELATED"/>
    <property type="match status" value="1"/>
</dbReference>
<dbReference type="GeneID" id="19592347"/>
<feature type="domain" description="Reverse transcriptase" evidence="1">
    <location>
        <begin position="90"/>
        <end position="378"/>
    </location>
</feature>
<dbReference type="Pfam" id="PF00078">
    <property type="entry name" value="RVT_1"/>
    <property type="match status" value="1"/>
</dbReference>
<keyword evidence="2" id="KW-0496">Mitochondrion</keyword>
<organism evidence="2">
    <name type="scientific">Tetraphis pellucida</name>
    <dbReference type="NCBI Taxonomy" id="37420"/>
    <lineage>
        <taxon>Eukaryota</taxon>
        <taxon>Viridiplantae</taxon>
        <taxon>Streptophyta</taxon>
        <taxon>Embryophyta</taxon>
        <taxon>Bryophyta</taxon>
        <taxon>Bryophytina</taxon>
        <taxon>Tetraphidopsida</taxon>
        <taxon>Tetraphidales</taxon>
        <taxon>Tetraphidaceae</taxon>
        <taxon>Tetraphis</taxon>
    </lineage>
</organism>
<accession>A0A060DE68</accession>
<dbReference type="PROSITE" id="PS50878">
    <property type="entry name" value="RT_POL"/>
    <property type="match status" value="1"/>
</dbReference>
<proteinExistence type="predicted"/>
<evidence type="ECO:0000313" key="2">
    <source>
        <dbReference type="EMBL" id="AIB08432.1"/>
    </source>
</evidence>
<dbReference type="EMBL" id="KJ817845">
    <property type="protein sequence ID" value="AIB08432.1"/>
    <property type="molecule type" value="Genomic_DNA"/>
</dbReference>
<name>A0A060DE68_9BRYO</name>
<dbReference type="AlphaFoldDB" id="A0A060DE68"/>